<proteinExistence type="inferred from homology"/>
<evidence type="ECO:0000313" key="7">
    <source>
        <dbReference type="EMBL" id="KAF8772097.1"/>
    </source>
</evidence>
<evidence type="ECO:0000313" key="8">
    <source>
        <dbReference type="Proteomes" id="UP000636709"/>
    </source>
</evidence>
<sequence>MQGSLAHLLVAAVLAAMAVTPSDAQGTAGAGAMPSCAAKLVPCAAYLNSTSGTTPPPAACCDPLKEAAANETACVCAMLLNKAALQAFGVAPEQGIGLAKRCGVATDASVCDKAAASGAGNSD</sequence>
<protein>
    <recommendedName>
        <fullName evidence="6">Bifunctional inhibitor/plant lipid transfer protein/seed storage helical domain-containing protein</fullName>
    </recommendedName>
</protein>
<dbReference type="InterPro" id="IPR043325">
    <property type="entry name" value="LTSS"/>
</dbReference>
<evidence type="ECO:0000256" key="4">
    <source>
        <dbReference type="ARBA" id="ARBA00023180"/>
    </source>
</evidence>
<keyword evidence="4" id="KW-0325">Glycoprotein</keyword>
<dbReference type="EMBL" id="JACEFO010000429">
    <property type="protein sequence ID" value="KAF8772097.1"/>
    <property type="molecule type" value="Genomic_DNA"/>
</dbReference>
<keyword evidence="8" id="KW-1185">Reference proteome</keyword>
<dbReference type="PANTHER" id="PTHR33044">
    <property type="entry name" value="BIFUNCTIONAL INHIBITOR/LIPID-TRANSFER PROTEIN/SEED STORAGE 2S ALBUMIN SUPERFAMILY PROTEIN-RELATED"/>
    <property type="match status" value="1"/>
</dbReference>
<feature type="chain" id="PRO_5032947198" description="Bifunctional inhibitor/plant lipid transfer protein/seed storage helical domain-containing protein" evidence="5">
    <location>
        <begin position="25"/>
        <end position="123"/>
    </location>
</feature>
<dbReference type="Pfam" id="PF14368">
    <property type="entry name" value="LTP_2"/>
    <property type="match status" value="1"/>
</dbReference>
<comment type="caution">
    <text evidence="7">The sequence shown here is derived from an EMBL/GenBank/DDBJ whole genome shotgun (WGS) entry which is preliminary data.</text>
</comment>
<evidence type="ECO:0000256" key="3">
    <source>
        <dbReference type="ARBA" id="ARBA00023157"/>
    </source>
</evidence>
<dbReference type="AlphaFoldDB" id="A0A835KSB5"/>
<name>A0A835KSB5_9POAL</name>
<dbReference type="OrthoDB" id="690947at2759"/>
<reference evidence="7" key="1">
    <citation type="submission" date="2020-07" db="EMBL/GenBank/DDBJ databases">
        <title>Genome sequence and genetic diversity analysis of an under-domesticated orphan crop, white fonio (Digitaria exilis).</title>
        <authorList>
            <person name="Bennetzen J.L."/>
            <person name="Chen S."/>
            <person name="Ma X."/>
            <person name="Wang X."/>
            <person name="Yssel A.E.J."/>
            <person name="Chaluvadi S.R."/>
            <person name="Johnson M."/>
            <person name="Gangashetty P."/>
            <person name="Hamidou F."/>
            <person name="Sanogo M.D."/>
            <person name="Zwaenepoel A."/>
            <person name="Wallace J."/>
            <person name="Van De Peer Y."/>
            <person name="Van Deynze A."/>
        </authorList>
    </citation>
    <scope>NUCLEOTIDE SEQUENCE</scope>
    <source>
        <tissue evidence="7">Leaves</tissue>
    </source>
</reference>
<gene>
    <name evidence="7" type="ORF">HU200_006090</name>
</gene>
<dbReference type="SUPFAM" id="SSF47699">
    <property type="entry name" value="Bifunctional inhibitor/lipid-transfer protein/seed storage 2S albumin"/>
    <property type="match status" value="1"/>
</dbReference>
<evidence type="ECO:0000256" key="2">
    <source>
        <dbReference type="ARBA" id="ARBA00022729"/>
    </source>
</evidence>
<evidence type="ECO:0000256" key="5">
    <source>
        <dbReference type="SAM" id="SignalP"/>
    </source>
</evidence>
<feature type="domain" description="Bifunctional inhibitor/plant lipid transfer protein/seed storage helical" evidence="6">
    <location>
        <begin position="19"/>
        <end position="111"/>
    </location>
</feature>
<dbReference type="CDD" id="cd00010">
    <property type="entry name" value="AAI_LTSS"/>
    <property type="match status" value="1"/>
</dbReference>
<evidence type="ECO:0000259" key="6">
    <source>
        <dbReference type="Pfam" id="PF14368"/>
    </source>
</evidence>
<keyword evidence="3" id="KW-1015">Disulfide bond</keyword>
<comment type="similarity">
    <text evidence="1">Belongs to the plant LTP family.</text>
</comment>
<keyword evidence="2 5" id="KW-0732">Signal</keyword>
<dbReference type="Gene3D" id="1.10.110.10">
    <property type="entry name" value="Plant lipid-transfer and hydrophobic proteins"/>
    <property type="match status" value="1"/>
</dbReference>
<evidence type="ECO:0000256" key="1">
    <source>
        <dbReference type="ARBA" id="ARBA00009748"/>
    </source>
</evidence>
<dbReference type="InterPro" id="IPR016140">
    <property type="entry name" value="Bifunc_inhib/LTP/seed_store"/>
</dbReference>
<feature type="signal peptide" evidence="5">
    <location>
        <begin position="1"/>
        <end position="24"/>
    </location>
</feature>
<dbReference type="InterPro" id="IPR036312">
    <property type="entry name" value="Bifun_inhib/LTP/seed_sf"/>
</dbReference>
<accession>A0A835KSB5</accession>
<organism evidence="7 8">
    <name type="scientific">Digitaria exilis</name>
    <dbReference type="NCBI Taxonomy" id="1010633"/>
    <lineage>
        <taxon>Eukaryota</taxon>
        <taxon>Viridiplantae</taxon>
        <taxon>Streptophyta</taxon>
        <taxon>Embryophyta</taxon>
        <taxon>Tracheophyta</taxon>
        <taxon>Spermatophyta</taxon>
        <taxon>Magnoliopsida</taxon>
        <taxon>Liliopsida</taxon>
        <taxon>Poales</taxon>
        <taxon>Poaceae</taxon>
        <taxon>PACMAD clade</taxon>
        <taxon>Panicoideae</taxon>
        <taxon>Panicodae</taxon>
        <taxon>Paniceae</taxon>
        <taxon>Anthephorinae</taxon>
        <taxon>Digitaria</taxon>
    </lineage>
</organism>
<dbReference type="Proteomes" id="UP000636709">
    <property type="component" value="Unassembled WGS sequence"/>
</dbReference>